<evidence type="ECO:0008006" key="3">
    <source>
        <dbReference type="Google" id="ProtNLM"/>
    </source>
</evidence>
<organism evidence="1 2">
    <name type="scientific">Aphanothece cf. minutissima CCALA 015</name>
    <dbReference type="NCBI Taxonomy" id="2107695"/>
    <lineage>
        <taxon>Bacteria</taxon>
        <taxon>Bacillati</taxon>
        <taxon>Cyanobacteriota</taxon>
        <taxon>Cyanophyceae</taxon>
        <taxon>Oscillatoriophycideae</taxon>
        <taxon>Chroococcales</taxon>
        <taxon>Aphanothecaceae</taxon>
        <taxon>Aphanothece</taxon>
    </lineage>
</organism>
<accession>A0ABX5FC15</accession>
<dbReference type="SUPFAM" id="SSF52980">
    <property type="entry name" value="Restriction endonuclease-like"/>
    <property type="match status" value="1"/>
</dbReference>
<name>A0ABX5FC15_9CHRO</name>
<dbReference type="Gene3D" id="3.40.50.10770">
    <property type="entry name" value="Hypothetical protein VC1899 like domain (Restriction endonuclease-like)"/>
    <property type="match status" value="1"/>
</dbReference>
<comment type="caution">
    <text evidence="1">The sequence shown here is derived from an EMBL/GenBank/DDBJ whole genome shotgun (WGS) entry which is preliminary data.</text>
</comment>
<reference evidence="1 2" key="1">
    <citation type="submission" date="2018-03" db="EMBL/GenBank/DDBJ databases">
        <title>The ancient ancestry and fast evolution of plastids.</title>
        <authorList>
            <person name="Moore K.R."/>
            <person name="Magnabosco C."/>
            <person name="Momper L."/>
            <person name="Gold D.A."/>
            <person name="Bosak T."/>
            <person name="Fournier G.P."/>
        </authorList>
    </citation>
    <scope>NUCLEOTIDE SEQUENCE [LARGE SCALE GENOMIC DNA]</scope>
    <source>
        <strain evidence="1 2">CCALA 015</strain>
    </source>
</reference>
<evidence type="ECO:0000313" key="2">
    <source>
        <dbReference type="Proteomes" id="UP000238218"/>
    </source>
</evidence>
<sequence length="364" mass="38363">MTSLLIGIVGRAPASIVVAARAFRPDRTLLVHSVGTRPVAEVVQRQLADHGLPRPELVAADPDRLDATAQAVTAALADVPDGTPLVVDLSGGTKPMSLGLWEGTRGLAASLPPGRRRAVYLNAAGALLDADTGEKVPEAEAVSIDPREVIAWARPEARVVASWAGTPEELDEAVRERAMVWQQLAKAITKGTWRSNVSRPQRRFQPHRAPATLPPGFAFKGNGMIEMPLEYLVQNGWLEELALAKVASAVKKLPGVRLALSATVTGRTSGNVELDLVATRGARTLVVEAKTMAGSPGQKLSRKASDVFSLLGPSARLLAFVPSVFGDGRAAQSRADMEANLGPNGKVCRSIAHLGALARAHLGS</sequence>
<dbReference type="InterPro" id="IPR011335">
    <property type="entry name" value="Restrct_endonuc-II-like"/>
</dbReference>
<evidence type="ECO:0000313" key="1">
    <source>
        <dbReference type="EMBL" id="PSB39458.1"/>
    </source>
</evidence>
<dbReference type="RefSeq" id="WP_106219649.1">
    <property type="nucleotide sequence ID" value="NZ_PVWP01000001.1"/>
</dbReference>
<dbReference type="Proteomes" id="UP000238218">
    <property type="component" value="Unassembled WGS sequence"/>
</dbReference>
<gene>
    <name evidence="1" type="ORF">C7B81_02115</name>
</gene>
<dbReference type="EMBL" id="PVWP01000001">
    <property type="protein sequence ID" value="PSB39458.1"/>
    <property type="molecule type" value="Genomic_DNA"/>
</dbReference>
<proteinExistence type="predicted"/>
<keyword evidence="2" id="KW-1185">Reference proteome</keyword>
<protein>
    <recommendedName>
        <fullName evidence="3">DUF1887 domain-containing protein</fullName>
    </recommendedName>
</protein>